<proteinExistence type="predicted"/>
<dbReference type="PANTHER" id="PTHR36216:SF1">
    <property type="entry name" value="HTH ARSR-TYPE DOMAIN-CONTAINING PROTEIN"/>
    <property type="match status" value="1"/>
</dbReference>
<dbReference type="SUPFAM" id="SSF46785">
    <property type="entry name" value="Winged helix' DNA-binding domain"/>
    <property type="match status" value="2"/>
</dbReference>
<dbReference type="CDD" id="cd00090">
    <property type="entry name" value="HTH_ARSR"/>
    <property type="match status" value="1"/>
</dbReference>
<dbReference type="InterPro" id="IPR036390">
    <property type="entry name" value="WH_DNA-bd_sf"/>
</dbReference>
<reference evidence="1" key="1">
    <citation type="submission" date="2023-06" db="EMBL/GenBank/DDBJ databases">
        <title>Genome sequence of Methancorpusculaceae sp. Ag1.</title>
        <authorList>
            <person name="Protasov E."/>
            <person name="Platt K."/>
            <person name="Poehlein A."/>
            <person name="Daniel R."/>
            <person name="Brune A."/>
        </authorList>
    </citation>
    <scope>NUCLEOTIDE SEQUENCE</scope>
    <source>
        <strain evidence="1">Ag1</strain>
    </source>
</reference>
<gene>
    <name evidence="1" type="ORF">McpAg1_03190</name>
</gene>
<accession>A0AAE4SB48</accession>
<organism evidence="1 2">
    <name type="scientific">Methanorbis furvi</name>
    <dbReference type="NCBI Taxonomy" id="3028299"/>
    <lineage>
        <taxon>Archaea</taxon>
        <taxon>Methanobacteriati</taxon>
        <taxon>Methanobacteriota</taxon>
        <taxon>Stenosarchaea group</taxon>
        <taxon>Methanomicrobia</taxon>
        <taxon>Methanomicrobiales</taxon>
        <taxon>Methanocorpusculaceae</taxon>
        <taxon>Methanorbis</taxon>
    </lineage>
</organism>
<sequence>MSTKQTAVLLILFLGIFAAVLIFVPSEIPPPPPEVITAKEPEICTISFARSYGETWEQAQIHSGDEHYYTQIESWFENADDFREEMDAWYGKDNWPIYGVQFGWAVTFLARTGTSEEEIDRIYTMMNASMEKVGLENVAVTFKSRIPVTVVQPVIQVAPYNTVVKTYGTTWEEIWEREGKEYDYGRIWSWYYNNTGNYGEVTKGTKYYGDPLRNPINRIEYGWTITVWTDPISLTEMDQVYEKINRSMAKEGLWGIPVQFKYGEKFIADSQVYTVYITGHLTSGLTLTTEKDSIVRTRPQQNHLKSFLLILLTAAVAAVGFSRVLELPSDPESRPQKIAKFIEVHPGCSQKEITDATGYSRGSVLYNLKLLEQKKIVREAAYYGTIRYFSREANTSAMERMFHTILDQEKPARVLRAIVESPGISDTELAEKIGIAGTTLAWHLGRFADAGIVMRTKEGSVLTPEALEVWQNLFYSE</sequence>
<evidence type="ECO:0000313" key="1">
    <source>
        <dbReference type="EMBL" id="MDV0441140.1"/>
    </source>
</evidence>
<dbReference type="InterPro" id="IPR036388">
    <property type="entry name" value="WH-like_DNA-bd_sf"/>
</dbReference>
<evidence type="ECO:0008006" key="3">
    <source>
        <dbReference type="Google" id="ProtNLM"/>
    </source>
</evidence>
<evidence type="ECO:0000313" key="2">
    <source>
        <dbReference type="Proteomes" id="UP001273136"/>
    </source>
</evidence>
<comment type="caution">
    <text evidence="1">The sequence shown here is derived from an EMBL/GenBank/DDBJ whole genome shotgun (WGS) entry which is preliminary data.</text>
</comment>
<dbReference type="InterPro" id="IPR011991">
    <property type="entry name" value="ArsR-like_HTH"/>
</dbReference>
<dbReference type="RefSeq" id="WP_338093532.1">
    <property type="nucleotide sequence ID" value="NZ_JAWDKA010000001.1"/>
</dbReference>
<name>A0AAE4SB48_9EURY</name>
<dbReference type="PANTHER" id="PTHR36216">
    <property type="entry name" value="TRANSCRIPTIONAL REGULATOR, TRMB"/>
    <property type="match status" value="1"/>
</dbReference>
<dbReference type="AlphaFoldDB" id="A0AAE4SB48"/>
<protein>
    <recommendedName>
        <fullName evidence="3">HTH arsR-type domain-containing protein</fullName>
    </recommendedName>
</protein>
<dbReference type="EMBL" id="JAWDKA010000001">
    <property type="protein sequence ID" value="MDV0441140.1"/>
    <property type="molecule type" value="Genomic_DNA"/>
</dbReference>
<dbReference type="Proteomes" id="UP001273136">
    <property type="component" value="Unassembled WGS sequence"/>
</dbReference>
<keyword evidence="2" id="KW-1185">Reference proteome</keyword>
<dbReference type="Gene3D" id="1.10.10.10">
    <property type="entry name" value="Winged helix-like DNA-binding domain superfamily/Winged helix DNA-binding domain"/>
    <property type="match status" value="2"/>
</dbReference>
<dbReference type="Pfam" id="PF13412">
    <property type="entry name" value="HTH_24"/>
    <property type="match status" value="2"/>
</dbReference>